<comment type="caution">
    <text evidence="2">The sequence shown here is derived from an EMBL/GenBank/DDBJ whole genome shotgun (WGS) entry which is preliminary data.</text>
</comment>
<feature type="signal peptide" evidence="1">
    <location>
        <begin position="1"/>
        <end position="29"/>
    </location>
</feature>
<organism evidence="2 3">
    <name type="scientific">Ceratodon purpureus</name>
    <name type="common">Fire moss</name>
    <name type="synonym">Dicranum purpureum</name>
    <dbReference type="NCBI Taxonomy" id="3225"/>
    <lineage>
        <taxon>Eukaryota</taxon>
        <taxon>Viridiplantae</taxon>
        <taxon>Streptophyta</taxon>
        <taxon>Embryophyta</taxon>
        <taxon>Bryophyta</taxon>
        <taxon>Bryophytina</taxon>
        <taxon>Bryopsida</taxon>
        <taxon>Dicranidae</taxon>
        <taxon>Pseudoditrichales</taxon>
        <taxon>Ditrichaceae</taxon>
        <taxon>Ceratodon</taxon>
    </lineage>
</organism>
<keyword evidence="3" id="KW-1185">Reference proteome</keyword>
<name>A0A8T0HK39_CERPU</name>
<dbReference type="Proteomes" id="UP000822688">
    <property type="component" value="Chromosome 6"/>
</dbReference>
<proteinExistence type="predicted"/>
<protein>
    <submittedName>
        <fullName evidence="2">Uncharacterized protein</fullName>
    </submittedName>
</protein>
<keyword evidence="1" id="KW-0732">Signal</keyword>
<dbReference type="AlphaFoldDB" id="A0A8T0HK39"/>
<evidence type="ECO:0000256" key="1">
    <source>
        <dbReference type="SAM" id="SignalP"/>
    </source>
</evidence>
<dbReference type="EMBL" id="CM026427">
    <property type="protein sequence ID" value="KAG0571148.1"/>
    <property type="molecule type" value="Genomic_DNA"/>
</dbReference>
<evidence type="ECO:0000313" key="2">
    <source>
        <dbReference type="EMBL" id="KAG0571148.1"/>
    </source>
</evidence>
<accession>A0A8T0HK39</accession>
<gene>
    <name evidence="2" type="ORF">KC19_6G214700</name>
</gene>
<sequence>MRDTKGRTPLAPPVLGLGLGLLLLPLCSPRSPFPRGLGTHPMPKTTPGFFVPWNPIEEEEELRPRRGRREYSVCSFYPLIRWPLDKG</sequence>
<feature type="chain" id="PRO_5035722518" evidence="1">
    <location>
        <begin position="30"/>
        <end position="87"/>
    </location>
</feature>
<reference evidence="2 3" key="1">
    <citation type="submission" date="2020-06" db="EMBL/GenBank/DDBJ databases">
        <title>WGS assembly of Ceratodon purpureus strain R40.</title>
        <authorList>
            <person name="Carey S.B."/>
            <person name="Jenkins J."/>
            <person name="Shu S."/>
            <person name="Lovell J.T."/>
            <person name="Sreedasyam A."/>
            <person name="Maumus F."/>
            <person name="Tiley G.P."/>
            <person name="Fernandez-Pozo N."/>
            <person name="Barry K."/>
            <person name="Chen C."/>
            <person name="Wang M."/>
            <person name="Lipzen A."/>
            <person name="Daum C."/>
            <person name="Saski C.A."/>
            <person name="Payton A.C."/>
            <person name="Mcbreen J.C."/>
            <person name="Conrad R.E."/>
            <person name="Kollar L.M."/>
            <person name="Olsson S."/>
            <person name="Huttunen S."/>
            <person name="Landis J.B."/>
            <person name="Wickett N.J."/>
            <person name="Johnson M.G."/>
            <person name="Rensing S.A."/>
            <person name="Grimwood J."/>
            <person name="Schmutz J."/>
            <person name="Mcdaniel S.F."/>
        </authorList>
    </citation>
    <scope>NUCLEOTIDE SEQUENCE [LARGE SCALE GENOMIC DNA]</scope>
    <source>
        <strain evidence="2 3">R40</strain>
    </source>
</reference>
<evidence type="ECO:0000313" key="3">
    <source>
        <dbReference type="Proteomes" id="UP000822688"/>
    </source>
</evidence>